<dbReference type="AlphaFoldDB" id="A0A4R3NEF3"/>
<dbReference type="OrthoDB" id="9807434at2"/>
<dbReference type="PANTHER" id="PTHR21299">
    <property type="entry name" value="CYTIDYLATE KINASE/PANTOATE-BETA-ALANINE LIGASE"/>
    <property type="match status" value="1"/>
</dbReference>
<keyword evidence="6 9" id="KW-0067">ATP-binding</keyword>
<dbReference type="NCBIfam" id="TIGR00017">
    <property type="entry name" value="cmk"/>
    <property type="match status" value="1"/>
</dbReference>
<dbReference type="GO" id="GO:0036430">
    <property type="term" value="F:CMP kinase activity"/>
    <property type="evidence" value="ECO:0007669"/>
    <property type="project" value="RHEA"/>
</dbReference>
<dbReference type="PANTHER" id="PTHR21299:SF2">
    <property type="entry name" value="CYTIDYLATE KINASE"/>
    <property type="match status" value="1"/>
</dbReference>
<dbReference type="InterPro" id="IPR003136">
    <property type="entry name" value="Cytidylate_kin"/>
</dbReference>
<comment type="subcellular location">
    <subcellularLocation>
        <location evidence="9">Cytoplasm</location>
    </subcellularLocation>
</comment>
<keyword evidence="3 9" id="KW-0808">Transferase</keyword>
<dbReference type="Pfam" id="PF02224">
    <property type="entry name" value="Cytidylate_kin"/>
    <property type="match status" value="1"/>
</dbReference>
<dbReference type="InterPro" id="IPR027417">
    <property type="entry name" value="P-loop_NTPase"/>
</dbReference>
<evidence type="ECO:0000256" key="7">
    <source>
        <dbReference type="ARBA" id="ARBA00047615"/>
    </source>
</evidence>
<evidence type="ECO:0000313" key="11">
    <source>
        <dbReference type="EMBL" id="TCT25592.1"/>
    </source>
</evidence>
<keyword evidence="5 9" id="KW-0418">Kinase</keyword>
<keyword evidence="2 9" id="KW-0963">Cytoplasm</keyword>
<keyword evidence="12" id="KW-1185">Reference proteome</keyword>
<comment type="catalytic activity">
    <reaction evidence="7 9">
        <text>dCMP + ATP = dCDP + ADP</text>
        <dbReference type="Rhea" id="RHEA:25094"/>
        <dbReference type="ChEBI" id="CHEBI:30616"/>
        <dbReference type="ChEBI" id="CHEBI:57566"/>
        <dbReference type="ChEBI" id="CHEBI:58593"/>
        <dbReference type="ChEBI" id="CHEBI:456216"/>
        <dbReference type="EC" id="2.7.4.25"/>
    </reaction>
</comment>
<evidence type="ECO:0000256" key="6">
    <source>
        <dbReference type="ARBA" id="ARBA00022840"/>
    </source>
</evidence>
<evidence type="ECO:0000259" key="10">
    <source>
        <dbReference type="Pfam" id="PF02224"/>
    </source>
</evidence>
<feature type="binding site" evidence="9">
    <location>
        <begin position="12"/>
        <end position="20"/>
    </location>
    <ligand>
        <name>ATP</name>
        <dbReference type="ChEBI" id="CHEBI:30616"/>
    </ligand>
</feature>
<dbReference type="EC" id="2.7.4.25" evidence="9"/>
<dbReference type="EMBL" id="SMAN01000003">
    <property type="protein sequence ID" value="TCT25592.1"/>
    <property type="molecule type" value="Genomic_DNA"/>
</dbReference>
<evidence type="ECO:0000256" key="4">
    <source>
        <dbReference type="ARBA" id="ARBA00022741"/>
    </source>
</evidence>
<comment type="caution">
    <text evidence="11">The sequence shown here is derived from an EMBL/GenBank/DDBJ whole genome shotgun (WGS) entry which is preliminary data.</text>
</comment>
<dbReference type="RefSeq" id="WP_132371023.1">
    <property type="nucleotide sequence ID" value="NZ_SMAN01000003.1"/>
</dbReference>
<dbReference type="SUPFAM" id="SSF52540">
    <property type="entry name" value="P-loop containing nucleoside triphosphate hydrolases"/>
    <property type="match status" value="1"/>
</dbReference>
<dbReference type="FunFam" id="3.40.50.300:FF:000484">
    <property type="entry name" value="Cytidylate kinase"/>
    <property type="match status" value="1"/>
</dbReference>
<gene>
    <name evidence="9" type="primary">cmk</name>
    <name evidence="11" type="ORF">EDD68_103147</name>
</gene>
<dbReference type="Proteomes" id="UP000294650">
    <property type="component" value="Unassembled WGS sequence"/>
</dbReference>
<dbReference type="GO" id="GO:0036431">
    <property type="term" value="F:dCMP kinase activity"/>
    <property type="evidence" value="ECO:0007669"/>
    <property type="project" value="InterPro"/>
</dbReference>
<evidence type="ECO:0000256" key="3">
    <source>
        <dbReference type="ARBA" id="ARBA00022679"/>
    </source>
</evidence>
<reference evidence="11 12" key="1">
    <citation type="submission" date="2019-03" db="EMBL/GenBank/DDBJ databases">
        <title>Genomic Encyclopedia of Type Strains, Phase IV (KMG-IV): sequencing the most valuable type-strain genomes for metagenomic binning, comparative biology and taxonomic classification.</title>
        <authorList>
            <person name="Goeker M."/>
        </authorList>
    </citation>
    <scope>NUCLEOTIDE SEQUENCE [LARGE SCALE GENOMIC DNA]</scope>
    <source>
        <strain evidence="11 12">DSM 25894</strain>
    </source>
</reference>
<comment type="similarity">
    <text evidence="1 9">Belongs to the cytidylate kinase family. Type 1 subfamily.</text>
</comment>
<dbReference type="InterPro" id="IPR011994">
    <property type="entry name" value="Cytidylate_kinase_dom"/>
</dbReference>
<dbReference type="CDD" id="cd02020">
    <property type="entry name" value="CMPK"/>
    <property type="match status" value="1"/>
</dbReference>
<evidence type="ECO:0000256" key="1">
    <source>
        <dbReference type="ARBA" id="ARBA00009427"/>
    </source>
</evidence>
<evidence type="ECO:0000256" key="9">
    <source>
        <dbReference type="HAMAP-Rule" id="MF_00238"/>
    </source>
</evidence>
<protein>
    <recommendedName>
        <fullName evidence="9">Cytidylate kinase</fullName>
        <shortName evidence="9">CK</shortName>
        <ecNumber evidence="9">2.7.4.25</ecNumber>
    </recommendedName>
    <alternativeName>
        <fullName evidence="9">Cytidine monophosphate kinase</fullName>
        <shortName evidence="9">CMP kinase</shortName>
    </alternativeName>
</protein>
<comment type="catalytic activity">
    <reaction evidence="8 9">
        <text>CMP + ATP = CDP + ADP</text>
        <dbReference type="Rhea" id="RHEA:11600"/>
        <dbReference type="ChEBI" id="CHEBI:30616"/>
        <dbReference type="ChEBI" id="CHEBI:58069"/>
        <dbReference type="ChEBI" id="CHEBI:60377"/>
        <dbReference type="ChEBI" id="CHEBI:456216"/>
        <dbReference type="EC" id="2.7.4.25"/>
    </reaction>
</comment>
<evidence type="ECO:0000256" key="8">
    <source>
        <dbReference type="ARBA" id="ARBA00048478"/>
    </source>
</evidence>
<evidence type="ECO:0000256" key="2">
    <source>
        <dbReference type="ARBA" id="ARBA00022490"/>
    </source>
</evidence>
<dbReference type="GO" id="GO:0015949">
    <property type="term" value="P:nucleobase-containing small molecule interconversion"/>
    <property type="evidence" value="ECO:0007669"/>
    <property type="project" value="TreeGrafter"/>
</dbReference>
<organism evidence="11 12">
    <name type="scientific">Melghiribacillus thermohalophilus</name>
    <dbReference type="NCBI Taxonomy" id="1324956"/>
    <lineage>
        <taxon>Bacteria</taxon>
        <taxon>Bacillati</taxon>
        <taxon>Bacillota</taxon>
        <taxon>Bacilli</taxon>
        <taxon>Bacillales</taxon>
        <taxon>Bacillaceae</taxon>
        <taxon>Melghiribacillus</taxon>
    </lineage>
</organism>
<dbReference type="GO" id="GO:0005829">
    <property type="term" value="C:cytosol"/>
    <property type="evidence" value="ECO:0007669"/>
    <property type="project" value="TreeGrafter"/>
</dbReference>
<evidence type="ECO:0000313" key="12">
    <source>
        <dbReference type="Proteomes" id="UP000294650"/>
    </source>
</evidence>
<name>A0A4R3NEF3_9BACI</name>
<dbReference type="GO" id="GO:0006220">
    <property type="term" value="P:pyrimidine nucleotide metabolic process"/>
    <property type="evidence" value="ECO:0007669"/>
    <property type="project" value="UniProtKB-UniRule"/>
</dbReference>
<keyword evidence="4 9" id="KW-0547">Nucleotide-binding</keyword>
<accession>A0A4R3NEF3</accession>
<sequence>MKKKDIAIAIDGPAAAGKSTVAKKVAHDLGYIYIDTGAMYRTLTLKALTDNVPVHEEEPLYQLLLKTQIEFKQENGEQRVFMDGKDVTRDIRTSDVTNHVSMVATHPKVRQEMVKRQQDMAKNRRVVMDGRDIGTHVIPDAEVKIFLSASVEERARRRHRENMEKGFPSDFEQLKEEIRKRDEQDSKRETAPLIKADDAIEIDTTSLSIENVVSKILDLANHKILEENEDAL</sequence>
<dbReference type="Gene3D" id="3.40.50.300">
    <property type="entry name" value="P-loop containing nucleotide triphosphate hydrolases"/>
    <property type="match status" value="1"/>
</dbReference>
<proteinExistence type="inferred from homology"/>
<feature type="domain" description="Cytidylate kinase" evidence="10">
    <location>
        <begin position="8"/>
        <end position="221"/>
    </location>
</feature>
<dbReference type="HAMAP" id="MF_00238">
    <property type="entry name" value="Cytidyl_kinase_type1"/>
    <property type="match status" value="1"/>
</dbReference>
<evidence type="ECO:0000256" key="5">
    <source>
        <dbReference type="ARBA" id="ARBA00022777"/>
    </source>
</evidence>
<dbReference type="GO" id="GO:0005524">
    <property type="term" value="F:ATP binding"/>
    <property type="evidence" value="ECO:0007669"/>
    <property type="project" value="UniProtKB-UniRule"/>
</dbReference>